<comment type="caution">
    <text evidence="4">The sequence shown here is derived from an EMBL/GenBank/DDBJ whole genome shotgun (WGS) entry which is preliminary data.</text>
</comment>
<gene>
    <name evidence="4" type="ORF">N781_12660</name>
</gene>
<keyword evidence="3" id="KW-0812">Transmembrane</keyword>
<dbReference type="Pfam" id="PF03419">
    <property type="entry name" value="Peptidase_U4"/>
    <property type="match status" value="1"/>
</dbReference>
<evidence type="ECO:0000313" key="4">
    <source>
        <dbReference type="EMBL" id="KGX93254.1"/>
    </source>
</evidence>
<keyword evidence="3" id="KW-1133">Transmembrane helix</keyword>
<keyword evidence="1 3" id="KW-0472">Membrane</keyword>
<dbReference type="Proteomes" id="UP000030528">
    <property type="component" value="Unassembled WGS sequence"/>
</dbReference>
<keyword evidence="1" id="KW-0064">Aspartyl protease</keyword>
<protein>
    <recommendedName>
        <fullName evidence="1">Sporulation sigma-E factor-processing peptidase</fullName>
        <ecNumber evidence="1">3.4.23.-</ecNumber>
    </recommendedName>
    <alternativeName>
        <fullName evidence="1">Membrane-associated aspartic protease</fullName>
    </alternativeName>
    <alternativeName>
        <fullName evidence="1">Stage II sporulation protein GA</fullName>
    </alternativeName>
</protein>
<dbReference type="EC" id="3.4.23.-" evidence="1"/>
<accession>A0A0A5GMN0</accession>
<dbReference type="AlphaFoldDB" id="A0A0A5GMN0"/>
<dbReference type="GO" id="GO:0004190">
    <property type="term" value="F:aspartic-type endopeptidase activity"/>
    <property type="evidence" value="ECO:0007669"/>
    <property type="project" value="UniProtKB-KW"/>
</dbReference>
<comment type="function">
    <text evidence="1">Probable aspartic protease that is responsible for the proteolytic cleavage of the RNA polymerase sigma E factor (SigE/spoIIGB) to yield the active peptide in the mother cell during sporulation. Responds to a signal from the forespore that is triggered by the extracellular signal protein SpoIIR.</text>
</comment>
<feature type="transmembrane region" description="Helical" evidence="3">
    <location>
        <begin position="6"/>
        <end position="27"/>
    </location>
</feature>
<dbReference type="GO" id="GO:0006508">
    <property type="term" value="P:proteolysis"/>
    <property type="evidence" value="ECO:0007669"/>
    <property type="project" value="UniProtKB-KW"/>
</dbReference>
<keyword evidence="1" id="KW-0645">Protease</keyword>
<dbReference type="EMBL" id="AVPE01000003">
    <property type="protein sequence ID" value="KGX93254.1"/>
    <property type="molecule type" value="Genomic_DNA"/>
</dbReference>
<dbReference type="PIRSF" id="PIRSF018571">
    <property type="entry name" value="SpoIIGA"/>
    <property type="match status" value="1"/>
</dbReference>
<comment type="similarity">
    <text evidence="1">Belongs to the peptidase U4 family.</text>
</comment>
<dbReference type="RefSeq" id="WP_026799690.1">
    <property type="nucleotide sequence ID" value="NZ_AULI01000005.1"/>
</dbReference>
<organism evidence="4 5">
    <name type="scientific">Pontibacillus halophilus JSM 076056 = DSM 19796</name>
    <dbReference type="NCBI Taxonomy" id="1385510"/>
    <lineage>
        <taxon>Bacteria</taxon>
        <taxon>Bacillati</taxon>
        <taxon>Bacillota</taxon>
        <taxon>Bacilli</taxon>
        <taxon>Bacillales</taxon>
        <taxon>Bacillaceae</taxon>
        <taxon>Pontibacillus</taxon>
    </lineage>
</organism>
<feature type="transmembrane region" description="Helical" evidence="3">
    <location>
        <begin position="90"/>
        <end position="110"/>
    </location>
</feature>
<dbReference type="STRING" id="1385510.GCA_000425205_01239"/>
<evidence type="ECO:0000313" key="5">
    <source>
        <dbReference type="Proteomes" id="UP000030528"/>
    </source>
</evidence>
<dbReference type="eggNOG" id="ENOG50301AF">
    <property type="taxonomic scope" value="Bacteria"/>
</dbReference>
<dbReference type="GO" id="GO:0030436">
    <property type="term" value="P:asexual sporulation"/>
    <property type="evidence" value="ECO:0007669"/>
    <property type="project" value="InterPro"/>
</dbReference>
<proteinExistence type="inferred from homology"/>
<dbReference type="GO" id="GO:0030435">
    <property type="term" value="P:sporulation resulting in formation of a cellular spore"/>
    <property type="evidence" value="ECO:0007669"/>
    <property type="project" value="UniProtKB-KW"/>
</dbReference>
<comment type="subunit">
    <text evidence="1">Self-associates. Interacts with SigE. Interacts with SpoIIR.</text>
</comment>
<dbReference type="NCBIfam" id="TIGR02854">
    <property type="entry name" value="spore_II_GA"/>
    <property type="match status" value="1"/>
</dbReference>
<feature type="transmembrane region" description="Helical" evidence="3">
    <location>
        <begin position="59"/>
        <end position="78"/>
    </location>
</feature>
<keyword evidence="1" id="KW-1003">Cell membrane</keyword>
<sequence length="306" mass="35354">MTIYLDAVWLLNFFLDWMILMLTQYIAKSTSKSYRLALAAAFASMLVPITLFYPQSIVTHPIGKVLFSIVILLIAFGFKNSRRFSRLFLLFYFVSFALGGSLFGIYYFLNQQIQLSGGVVLTYQTGFGDGVSWLFVFLGFPVVWWFTKRRVDNLVTEKLKYDEMLQVTISLNKEERTTTSLVDSGNQLVDPITKRPIVICDKPFLSQWFTDDEWESLQQSQEDLAFERLPEEWQHAVRLIPYQGVSGQKDFMLALKPDYVLVHTEDKQLKIERVLIGIQFSQLSNDQSYQCLLHPHLLKTLAVHSA</sequence>
<dbReference type="GO" id="GO:0005886">
    <property type="term" value="C:plasma membrane"/>
    <property type="evidence" value="ECO:0007669"/>
    <property type="project" value="UniProtKB-SubCell"/>
</dbReference>
<keyword evidence="5" id="KW-1185">Reference proteome</keyword>
<feature type="transmembrane region" description="Helical" evidence="3">
    <location>
        <begin position="130"/>
        <end position="147"/>
    </location>
</feature>
<reference evidence="4 5" key="1">
    <citation type="submission" date="2013-08" db="EMBL/GenBank/DDBJ databases">
        <authorList>
            <person name="Huang J."/>
            <person name="Wang G."/>
        </authorList>
    </citation>
    <scope>NUCLEOTIDE SEQUENCE [LARGE SCALE GENOMIC DNA]</scope>
    <source>
        <strain evidence="4 5">JSM 076056</strain>
    </source>
</reference>
<comment type="subcellular location">
    <subcellularLocation>
        <location evidence="1">Cell membrane</location>
    </subcellularLocation>
</comment>
<keyword evidence="1" id="KW-0378">Hydrolase</keyword>
<evidence type="ECO:0000256" key="3">
    <source>
        <dbReference type="SAM" id="Phobius"/>
    </source>
</evidence>
<feature type="active site" evidence="2">
    <location>
        <position position="183"/>
    </location>
</feature>
<feature type="transmembrane region" description="Helical" evidence="3">
    <location>
        <begin position="34"/>
        <end position="53"/>
    </location>
</feature>
<name>A0A0A5GMN0_9BACI</name>
<evidence type="ECO:0000256" key="2">
    <source>
        <dbReference type="PIRSR" id="PIRSR018571-1"/>
    </source>
</evidence>
<dbReference type="InterPro" id="IPR005081">
    <property type="entry name" value="SpoIIGA"/>
</dbReference>
<evidence type="ECO:0000256" key="1">
    <source>
        <dbReference type="PIRNR" id="PIRNR018571"/>
    </source>
</evidence>
<keyword evidence="1" id="KW-0749">Sporulation</keyword>